<keyword evidence="2" id="KW-1185">Reference proteome</keyword>
<proteinExistence type="predicted"/>
<gene>
    <name evidence="1" type="ORF">LOK49_LG04G02846</name>
</gene>
<comment type="caution">
    <text evidence="1">The sequence shown here is derived from an EMBL/GenBank/DDBJ whole genome shotgun (WGS) entry which is preliminary data.</text>
</comment>
<name>A0ACC0I3N0_9ERIC</name>
<evidence type="ECO:0000313" key="2">
    <source>
        <dbReference type="Proteomes" id="UP001060215"/>
    </source>
</evidence>
<reference evidence="1 2" key="1">
    <citation type="journal article" date="2022" name="Plant J.">
        <title>Chromosome-level genome of Camellia lanceoleosa provides a valuable resource for understanding genome evolution and self-incompatibility.</title>
        <authorList>
            <person name="Gong W."/>
            <person name="Xiao S."/>
            <person name="Wang L."/>
            <person name="Liao Z."/>
            <person name="Chang Y."/>
            <person name="Mo W."/>
            <person name="Hu G."/>
            <person name="Li W."/>
            <person name="Zhao G."/>
            <person name="Zhu H."/>
            <person name="Hu X."/>
            <person name="Ji K."/>
            <person name="Xiang X."/>
            <person name="Song Q."/>
            <person name="Yuan D."/>
            <person name="Jin S."/>
            <person name="Zhang L."/>
        </authorList>
    </citation>
    <scope>NUCLEOTIDE SEQUENCE [LARGE SCALE GENOMIC DNA]</scope>
    <source>
        <strain evidence="1">SQ_2022a</strain>
    </source>
</reference>
<dbReference type="EMBL" id="CM045759">
    <property type="protein sequence ID" value="KAI8020320.1"/>
    <property type="molecule type" value="Genomic_DNA"/>
</dbReference>
<accession>A0ACC0I3N0</accession>
<sequence>MTKSLVQIGIVEGDLVKRSLSFRSNEEYMSMFLNEFPLVRYHAAKSLDPTTMTTFRDLIPTKLVTIAPVIHEWTYDAICHDLLNMEGNKYVHESLPNNRDMEARNTLFANGRT</sequence>
<protein>
    <submittedName>
        <fullName evidence="1">SNARE-interacting protein KEULE</fullName>
    </submittedName>
</protein>
<organism evidence="1 2">
    <name type="scientific">Camellia lanceoleosa</name>
    <dbReference type="NCBI Taxonomy" id="1840588"/>
    <lineage>
        <taxon>Eukaryota</taxon>
        <taxon>Viridiplantae</taxon>
        <taxon>Streptophyta</taxon>
        <taxon>Embryophyta</taxon>
        <taxon>Tracheophyta</taxon>
        <taxon>Spermatophyta</taxon>
        <taxon>Magnoliopsida</taxon>
        <taxon>eudicotyledons</taxon>
        <taxon>Gunneridae</taxon>
        <taxon>Pentapetalae</taxon>
        <taxon>asterids</taxon>
        <taxon>Ericales</taxon>
        <taxon>Theaceae</taxon>
        <taxon>Camellia</taxon>
    </lineage>
</organism>
<dbReference type="Proteomes" id="UP001060215">
    <property type="component" value="Chromosome 2"/>
</dbReference>
<evidence type="ECO:0000313" key="1">
    <source>
        <dbReference type="EMBL" id="KAI8020320.1"/>
    </source>
</evidence>